<evidence type="ECO:0000313" key="3">
    <source>
        <dbReference type="EMBL" id="CDF80308.1"/>
    </source>
</evidence>
<dbReference type="AlphaFoldDB" id="T2KPB9"/>
<gene>
    <name evidence="3" type="ORF">BN863_25960</name>
</gene>
<dbReference type="Gene3D" id="3.90.220.20">
    <property type="entry name" value="DNA methylase specificity domains"/>
    <property type="match status" value="1"/>
</dbReference>
<dbReference type="eggNOG" id="COG0732">
    <property type="taxonomic scope" value="Bacteria"/>
</dbReference>
<proteinExistence type="predicted"/>
<dbReference type="GO" id="GO:0009307">
    <property type="term" value="P:DNA restriction-modification system"/>
    <property type="evidence" value="ECO:0007669"/>
    <property type="project" value="UniProtKB-KW"/>
</dbReference>
<evidence type="ECO:0000313" key="4">
    <source>
        <dbReference type="Proteomes" id="UP000016160"/>
    </source>
</evidence>
<evidence type="ECO:0000256" key="2">
    <source>
        <dbReference type="ARBA" id="ARBA00023125"/>
    </source>
</evidence>
<dbReference type="STRING" id="1347342.BN863_25960"/>
<accession>T2KPB9</accession>
<keyword evidence="2" id="KW-0238">DNA-binding</keyword>
<dbReference type="RefSeq" id="WP_051774792.1">
    <property type="nucleotide sequence ID" value="NZ_HG315671.1"/>
</dbReference>
<reference evidence="3 4" key="1">
    <citation type="journal article" date="2013" name="Appl. Environ. Microbiol.">
        <title>The genome of the alga-associated marine flavobacterium Formosa agariphila KMM 3901T reveals a broad potential for degradation of algal polysaccharides.</title>
        <authorList>
            <person name="Mann A.J."/>
            <person name="Hahnke R.L."/>
            <person name="Huang S."/>
            <person name="Werner J."/>
            <person name="Xing P."/>
            <person name="Barbeyron T."/>
            <person name="Huettel B."/>
            <person name="Stueber K."/>
            <person name="Reinhardt R."/>
            <person name="Harder J."/>
            <person name="Gloeckner F.O."/>
            <person name="Amann R.I."/>
            <person name="Teeling H."/>
        </authorList>
    </citation>
    <scope>NUCLEOTIDE SEQUENCE [LARGE SCALE GENOMIC DNA]</scope>
    <source>
        <strain evidence="4">DSM 15362 / KCTC 12365 / LMG 23005 / KMM 3901</strain>
    </source>
</reference>
<keyword evidence="1" id="KW-0680">Restriction system</keyword>
<evidence type="ECO:0000256" key="1">
    <source>
        <dbReference type="ARBA" id="ARBA00022747"/>
    </source>
</evidence>
<dbReference type="InterPro" id="IPR052021">
    <property type="entry name" value="Type-I_RS_S_subunit"/>
</dbReference>
<dbReference type="OrthoDB" id="667970at2"/>
<dbReference type="EMBL" id="HG315671">
    <property type="protein sequence ID" value="CDF80308.1"/>
    <property type="molecule type" value="Genomic_DNA"/>
</dbReference>
<keyword evidence="4" id="KW-1185">Reference proteome</keyword>
<dbReference type="GO" id="GO:0009035">
    <property type="term" value="F:type I site-specific deoxyribonuclease activity"/>
    <property type="evidence" value="ECO:0007669"/>
    <property type="project" value="UniProtKB-EC"/>
</dbReference>
<dbReference type="SUPFAM" id="SSF116734">
    <property type="entry name" value="DNA methylase specificity domain"/>
    <property type="match status" value="1"/>
</dbReference>
<dbReference type="Proteomes" id="UP000016160">
    <property type="component" value="Chromosome"/>
</dbReference>
<organism evidence="3 4">
    <name type="scientific">Formosa agariphila (strain DSM 15362 / KCTC 12365 / LMG 23005 / KMM 3901 / M-2Alg 35-1)</name>
    <dbReference type="NCBI Taxonomy" id="1347342"/>
    <lineage>
        <taxon>Bacteria</taxon>
        <taxon>Pseudomonadati</taxon>
        <taxon>Bacteroidota</taxon>
        <taxon>Flavobacteriia</taxon>
        <taxon>Flavobacteriales</taxon>
        <taxon>Flavobacteriaceae</taxon>
        <taxon>Formosa</taxon>
    </lineage>
</organism>
<name>T2KPB9_FORAG</name>
<protein>
    <submittedName>
        <fullName evidence="3">Type I restriction-modification system, specific ity subunit S</fullName>
        <ecNumber evidence="3">3.1.21.3</ecNumber>
    </submittedName>
</protein>
<dbReference type="GO" id="GO:0003677">
    <property type="term" value="F:DNA binding"/>
    <property type="evidence" value="ECO:0007669"/>
    <property type="project" value="UniProtKB-KW"/>
</dbReference>
<dbReference type="PANTHER" id="PTHR30408:SF12">
    <property type="entry name" value="TYPE I RESTRICTION ENZYME MJAVIII SPECIFICITY SUBUNIT"/>
    <property type="match status" value="1"/>
</dbReference>
<dbReference type="PANTHER" id="PTHR30408">
    <property type="entry name" value="TYPE-1 RESTRICTION ENZYME ECOKI SPECIFICITY PROTEIN"/>
    <property type="match status" value="1"/>
</dbReference>
<dbReference type="PATRIC" id="fig|1347342.6.peg.2611"/>
<sequence length="173" mass="20023">MNKEKNIVPELRFSEFNSEYKNVGFSELGQIKIGLTHKPDYIESGIPFLSSKNISDGYIDFEDIKYISEEKFLGMPDSTKPKVGDILFTRVGSNLGNPIIVEEDIEFGIFVSLGIFRVNNNANNKYIRYWMDSEYFWKQVEQKVAGGAKMNLNTTWLKEFRLSIPTKKEEQKK</sequence>
<dbReference type="REBASE" id="69772">
    <property type="entry name" value="S2.Fag3901ORF25930P"/>
</dbReference>
<dbReference type="HOGENOM" id="CLU_1545360_0_0_10"/>
<dbReference type="EC" id="3.1.21.3" evidence="3"/>
<dbReference type="InterPro" id="IPR044946">
    <property type="entry name" value="Restrct_endonuc_typeI_TRD_sf"/>
</dbReference>
<keyword evidence="3" id="KW-0378">Hydrolase</keyword>